<evidence type="ECO:0000313" key="8">
    <source>
        <dbReference type="Proteomes" id="UP001516023"/>
    </source>
</evidence>
<dbReference type="PANTHER" id="PTHR21314:SF0">
    <property type="entry name" value="QUEUOSINE 5'-PHOSPHATE N-GLYCOSYLASE_HYDROLASE"/>
    <property type="match status" value="1"/>
</dbReference>
<proteinExistence type="inferred from homology"/>
<dbReference type="EC" id="3.2.2.-" evidence="6"/>
<evidence type="ECO:0000256" key="4">
    <source>
        <dbReference type="ARBA" id="ARBA00035393"/>
    </source>
</evidence>
<dbReference type="InterPro" id="IPR019438">
    <property type="entry name" value="Q_salvage"/>
</dbReference>
<accession>A0ABD3NXX1</accession>
<sequence length="457" mass="51492">MTTGALVSFSPTASVRESCRLWMDHSKPCDDRLLEESDYPQNPKCSVSINSDALDRFSLEITNSILANKSLQVSEWDADGWHYTGKNYRAGVQSTSDRNVLMKMERVALYVLTMDAINFCFWPTSRKDSKNILEYEHLAIALRKVAEQDDGADKCDSTGSENICDDSSVVQSSPTYALSPTNLSKLTPQQLKDLLLPHLPQSHDEASEIISTHYEIPDINVRCHLLNELGHGLLEKHNASALHMISKANKSADALVGIILDTFPGFRDYIDGDVSSSHKWETSKKSSATVHFYKRAQIAVADLWASLGRCHKQSFALETSEKSSKLLTCCEFEDMDTITTFPDYRVPQILRHVNVLEYRDDLAHKVDSQIELDKGCMDEISIRAATVVAVEDLVSKVKQHLFSISSQSIDEKARGNMQAIANDVSAVTIDWYLWQQGEKLDRMNLMQPHHRVHTTFY</sequence>
<keyword evidence="1 6" id="KW-0378">Hydrolase</keyword>
<dbReference type="EMBL" id="JABMIG020000359">
    <property type="protein sequence ID" value="KAL3780183.1"/>
    <property type="molecule type" value="Genomic_DNA"/>
</dbReference>
<organism evidence="7 8">
    <name type="scientific">Cyclotella cryptica</name>
    <dbReference type="NCBI Taxonomy" id="29204"/>
    <lineage>
        <taxon>Eukaryota</taxon>
        <taxon>Sar</taxon>
        <taxon>Stramenopiles</taxon>
        <taxon>Ochrophyta</taxon>
        <taxon>Bacillariophyta</taxon>
        <taxon>Coscinodiscophyceae</taxon>
        <taxon>Thalassiosirophycidae</taxon>
        <taxon>Stephanodiscales</taxon>
        <taxon>Stephanodiscaceae</taxon>
        <taxon>Cyclotella</taxon>
    </lineage>
</organism>
<comment type="catalytic activity">
    <reaction evidence="5 6">
        <text>queuosine 5'-phosphate + H2O = queuine + D-ribose 5-phosphate</text>
        <dbReference type="Rhea" id="RHEA:75387"/>
        <dbReference type="ChEBI" id="CHEBI:15377"/>
        <dbReference type="ChEBI" id="CHEBI:17433"/>
        <dbReference type="ChEBI" id="CHEBI:78346"/>
        <dbReference type="ChEBI" id="CHEBI:194371"/>
    </reaction>
    <physiologicalReaction direction="left-to-right" evidence="5 6">
        <dbReference type="Rhea" id="RHEA:75388"/>
    </physiologicalReaction>
</comment>
<comment type="function">
    <text evidence="6">Catalyzes the hydrolysis of queuosine 5'-phosphate, releasing the nucleobase queuine (q). Is required for salvage of queuine from exogenous queuosine (Q) that is imported and then converted to queuosine 5'-phosphate intracellularly.</text>
</comment>
<dbReference type="Proteomes" id="UP001516023">
    <property type="component" value="Unassembled WGS sequence"/>
</dbReference>
<evidence type="ECO:0000256" key="6">
    <source>
        <dbReference type="RuleBase" id="RU365002"/>
    </source>
</evidence>
<evidence type="ECO:0000313" key="7">
    <source>
        <dbReference type="EMBL" id="KAL3780183.1"/>
    </source>
</evidence>
<protein>
    <recommendedName>
        <fullName evidence="3 6">Queuosine 5'-phosphate N-glycosylase/hydrolase</fullName>
        <ecNumber evidence="6">3.2.2.-</ecNumber>
    </recommendedName>
    <alternativeName>
        <fullName evidence="4 6">Queuosine-nucleotide N-glycosylase/hydrolase</fullName>
    </alternativeName>
</protein>
<evidence type="ECO:0000256" key="1">
    <source>
        <dbReference type="ARBA" id="ARBA00022801"/>
    </source>
</evidence>
<comment type="caution">
    <text evidence="7">The sequence shown here is derived from an EMBL/GenBank/DDBJ whole genome shotgun (WGS) entry which is preliminary data.</text>
</comment>
<evidence type="ECO:0000256" key="3">
    <source>
        <dbReference type="ARBA" id="ARBA00035306"/>
    </source>
</evidence>
<keyword evidence="8" id="KW-1185">Reference proteome</keyword>
<dbReference type="GO" id="GO:0016787">
    <property type="term" value="F:hydrolase activity"/>
    <property type="evidence" value="ECO:0007669"/>
    <property type="project" value="UniProtKB-KW"/>
</dbReference>
<reference evidence="7 8" key="1">
    <citation type="journal article" date="2020" name="G3 (Bethesda)">
        <title>Improved Reference Genome for Cyclotella cryptica CCMP332, a Model for Cell Wall Morphogenesis, Salinity Adaptation, and Lipid Production in Diatoms (Bacillariophyta).</title>
        <authorList>
            <person name="Roberts W.R."/>
            <person name="Downey K.M."/>
            <person name="Ruck E.C."/>
            <person name="Traller J.C."/>
            <person name="Alverson A.J."/>
        </authorList>
    </citation>
    <scope>NUCLEOTIDE SEQUENCE [LARGE SCALE GENOMIC DNA]</scope>
    <source>
        <strain evidence="7 8">CCMP332</strain>
    </source>
</reference>
<name>A0ABD3NXX1_9STRA</name>
<gene>
    <name evidence="7" type="ORF">HJC23_013991</name>
</gene>
<comment type="similarity">
    <text evidence="2 6">Belongs to the QNG1 protein family.</text>
</comment>
<dbReference type="PANTHER" id="PTHR21314">
    <property type="entry name" value="QUEUOSINE 5'-PHOSPHATE N-GLYCOSYLASE_HYDROLASE-RELATED"/>
    <property type="match status" value="1"/>
</dbReference>
<dbReference type="Pfam" id="PF10343">
    <property type="entry name" value="Q_salvage"/>
    <property type="match status" value="1"/>
</dbReference>
<dbReference type="AlphaFoldDB" id="A0ABD3NXX1"/>
<evidence type="ECO:0000256" key="2">
    <source>
        <dbReference type="ARBA" id="ARBA00035119"/>
    </source>
</evidence>
<evidence type="ECO:0000256" key="5">
    <source>
        <dbReference type="ARBA" id="ARBA00048204"/>
    </source>
</evidence>